<evidence type="ECO:0000259" key="3">
    <source>
        <dbReference type="Pfam" id="PF17853"/>
    </source>
</evidence>
<dbReference type="InterPro" id="IPR041522">
    <property type="entry name" value="CdaR_GGDEF"/>
</dbReference>
<dbReference type="Pfam" id="PF17853">
    <property type="entry name" value="GGDEF_2"/>
    <property type="match status" value="1"/>
</dbReference>
<evidence type="ECO:0000313" key="4">
    <source>
        <dbReference type="EMBL" id="CAH2713619.1"/>
    </source>
</evidence>
<organism evidence="4 5">
    <name type="scientific">Neobacillus rhizosphaerae</name>
    <dbReference type="NCBI Taxonomy" id="2880965"/>
    <lineage>
        <taxon>Bacteria</taxon>
        <taxon>Bacillati</taxon>
        <taxon>Bacillota</taxon>
        <taxon>Bacilli</taxon>
        <taxon>Bacillales</taxon>
        <taxon>Bacillaceae</taxon>
        <taxon>Neobacillus</taxon>
    </lineage>
</organism>
<dbReference type="InterPro" id="IPR051448">
    <property type="entry name" value="CdaR-like_regulators"/>
</dbReference>
<dbReference type="Proteomes" id="UP000838308">
    <property type="component" value="Unassembled WGS sequence"/>
</dbReference>
<comment type="caution">
    <text evidence="4">The sequence shown here is derived from an EMBL/GenBank/DDBJ whole genome shotgun (WGS) entry which is preliminary data.</text>
</comment>
<reference evidence="4" key="1">
    <citation type="submission" date="2022-04" db="EMBL/GenBank/DDBJ databases">
        <authorList>
            <person name="Criscuolo A."/>
        </authorList>
    </citation>
    <scope>NUCLEOTIDE SEQUENCE</scope>
    <source>
        <strain evidence="4">CIP111895</strain>
    </source>
</reference>
<evidence type="ECO:0000259" key="2">
    <source>
        <dbReference type="Pfam" id="PF13556"/>
    </source>
</evidence>
<evidence type="ECO:0000256" key="1">
    <source>
        <dbReference type="ARBA" id="ARBA00006754"/>
    </source>
</evidence>
<sequence length="412" mass="48189">MNTRLPDPFKTAIDSLDDFADLISQVLKCPITIEDSNHRLLAYSTHDERTDPARISTIIGRRVPEKVINQLWKEGTIPALLKTKEPIHVKSMDDIGLSHRVAISIWKDEEVLGFIWALEIDKLLNEEDFNLLKKAANTAKNKLLQLQTRKNKKEERFQEFFWKLLTGHIEDREEIMEHFQTMQITPASSFAVLVFQFQKNITDKDEQNISYILKTTQRIQIMLYTIDCNQLILLVSGTNMENPLNEINHFVQTFMSKTMERYGVMDISPAYSGIYDNYQKISKAYKETLAVLSIKEKFPLETKTIHNYTKLGIYQLFDLLLEKRKNETYENPSLKMLEEYDQKHNSNLVETLEIFLTKDNNINDTAKELNVHANTLNYRLKRIAEIGEVDFKDPNQKMLLYLDLKLKKYQGI</sequence>
<protein>
    <submittedName>
        <fullName evidence="4">Proline-responsive transcriptional activator PutR</fullName>
    </submittedName>
</protein>
<gene>
    <name evidence="4" type="primary">putR</name>
    <name evidence="4" type="ORF">BACCIP111895_00755</name>
</gene>
<dbReference type="InterPro" id="IPR029016">
    <property type="entry name" value="GAF-like_dom_sf"/>
</dbReference>
<dbReference type="PANTHER" id="PTHR33744">
    <property type="entry name" value="CARBOHYDRATE DIACID REGULATOR"/>
    <property type="match status" value="1"/>
</dbReference>
<feature type="domain" description="PucR C-terminal helix-turn-helix" evidence="2">
    <location>
        <begin position="348"/>
        <end position="405"/>
    </location>
</feature>
<comment type="similarity">
    <text evidence="1">Belongs to the CdaR family.</text>
</comment>
<name>A0ABN8KJJ4_9BACI</name>
<proteinExistence type="inferred from homology"/>
<keyword evidence="5" id="KW-1185">Reference proteome</keyword>
<dbReference type="Gene3D" id="3.30.450.40">
    <property type="match status" value="1"/>
</dbReference>
<feature type="domain" description="CdaR GGDEF-like" evidence="3">
    <location>
        <begin position="167"/>
        <end position="294"/>
    </location>
</feature>
<accession>A0ABN8KJJ4</accession>
<dbReference type="EMBL" id="CALBWS010000002">
    <property type="protein sequence ID" value="CAH2713619.1"/>
    <property type="molecule type" value="Genomic_DNA"/>
</dbReference>
<dbReference type="Gene3D" id="1.10.10.2840">
    <property type="entry name" value="PucR C-terminal helix-turn-helix domain"/>
    <property type="match status" value="1"/>
</dbReference>
<evidence type="ECO:0000313" key="5">
    <source>
        <dbReference type="Proteomes" id="UP000838308"/>
    </source>
</evidence>
<dbReference type="InterPro" id="IPR025736">
    <property type="entry name" value="PucR_C-HTH_dom"/>
</dbReference>
<dbReference type="InterPro" id="IPR042070">
    <property type="entry name" value="PucR_C-HTH_sf"/>
</dbReference>
<dbReference type="RefSeq" id="WP_406603662.1">
    <property type="nucleotide sequence ID" value="NZ_CALBWS010000002.1"/>
</dbReference>
<dbReference type="Pfam" id="PF13556">
    <property type="entry name" value="HTH_30"/>
    <property type="match status" value="1"/>
</dbReference>
<dbReference type="PANTHER" id="PTHR33744:SF1">
    <property type="entry name" value="DNA-BINDING TRANSCRIPTIONAL ACTIVATOR ADER"/>
    <property type="match status" value="1"/>
</dbReference>